<dbReference type="InterPro" id="IPR021109">
    <property type="entry name" value="Peptidase_aspartic_dom_sf"/>
</dbReference>
<organism evidence="4">
    <name type="scientific">Thelazia callipaeda</name>
    <name type="common">Oriental eyeworm</name>
    <name type="synonym">Parasitic nematode</name>
    <dbReference type="NCBI Taxonomy" id="103827"/>
    <lineage>
        <taxon>Eukaryota</taxon>
        <taxon>Metazoa</taxon>
        <taxon>Ecdysozoa</taxon>
        <taxon>Nematoda</taxon>
        <taxon>Chromadorea</taxon>
        <taxon>Rhabditida</taxon>
        <taxon>Spirurina</taxon>
        <taxon>Spiruromorpha</taxon>
        <taxon>Thelazioidea</taxon>
        <taxon>Thelaziidae</taxon>
        <taxon>Thelazia</taxon>
    </lineage>
</organism>
<name>A0A0N5DC16_THECL</name>
<dbReference type="Gene3D" id="2.40.70.10">
    <property type="entry name" value="Acid Proteases"/>
    <property type="match status" value="1"/>
</dbReference>
<dbReference type="AlphaFoldDB" id="A0A0N5DC16"/>
<dbReference type="Proteomes" id="UP000276776">
    <property type="component" value="Unassembled WGS sequence"/>
</dbReference>
<evidence type="ECO:0000313" key="3">
    <source>
        <dbReference type="Proteomes" id="UP000276776"/>
    </source>
</evidence>
<dbReference type="EMBL" id="UYYF01005297">
    <property type="protein sequence ID" value="VDN08431.1"/>
    <property type="molecule type" value="Genomic_DNA"/>
</dbReference>
<reference evidence="4" key="1">
    <citation type="submission" date="2017-02" db="UniProtKB">
        <authorList>
            <consortium name="WormBaseParasite"/>
        </authorList>
    </citation>
    <scope>IDENTIFICATION</scope>
</reference>
<dbReference type="SUPFAM" id="SSF50630">
    <property type="entry name" value="Acid proteases"/>
    <property type="match status" value="1"/>
</dbReference>
<proteinExistence type="predicted"/>
<sequence length="122" mass="14325">MEENESVKNIWQHVYIVILSIHTSFPCLNQGFRVDAELRVRQNPTEDFEEEITLGGVDNRQFVTLFLRDIFIGRYYTVFDVGNSQIGFAQAWDHKLKPISKRVRAFRLLILQIGETPFHKNN</sequence>
<keyword evidence="3" id="KW-1185">Reference proteome</keyword>
<dbReference type="Pfam" id="PF00026">
    <property type="entry name" value="Asp"/>
    <property type="match status" value="1"/>
</dbReference>
<evidence type="ECO:0000313" key="2">
    <source>
        <dbReference type="EMBL" id="VDN08431.1"/>
    </source>
</evidence>
<protein>
    <submittedName>
        <fullName evidence="4">Peptidase A1 domain-containing protein</fullName>
    </submittedName>
</protein>
<feature type="domain" description="Peptidase A1" evidence="1">
    <location>
        <begin position="50"/>
        <end position="91"/>
    </location>
</feature>
<evidence type="ECO:0000313" key="4">
    <source>
        <dbReference type="WBParaSite" id="TCLT_0001073501-mRNA-1"/>
    </source>
</evidence>
<dbReference type="WBParaSite" id="TCLT_0001073501-mRNA-1">
    <property type="protein sequence ID" value="TCLT_0001073501-mRNA-1"/>
    <property type="gene ID" value="TCLT_0001073501"/>
</dbReference>
<accession>A0A0N5DC16</accession>
<dbReference type="OrthoDB" id="15189at2759"/>
<reference evidence="2 3" key="2">
    <citation type="submission" date="2018-11" db="EMBL/GenBank/DDBJ databases">
        <authorList>
            <consortium name="Pathogen Informatics"/>
        </authorList>
    </citation>
    <scope>NUCLEOTIDE SEQUENCE [LARGE SCALE GENOMIC DNA]</scope>
</reference>
<dbReference type="InterPro" id="IPR033121">
    <property type="entry name" value="PEPTIDASE_A1"/>
</dbReference>
<gene>
    <name evidence="2" type="ORF">TCLT_LOCUS10717</name>
</gene>
<evidence type="ECO:0000259" key="1">
    <source>
        <dbReference type="Pfam" id="PF00026"/>
    </source>
</evidence>